<feature type="domain" description="Plasmid pRiA4b Orf3-like" evidence="1">
    <location>
        <begin position="6"/>
        <end position="48"/>
    </location>
</feature>
<dbReference type="Pfam" id="PF07929">
    <property type="entry name" value="PRiA4_ORF3"/>
    <property type="match status" value="1"/>
</dbReference>
<dbReference type="SUPFAM" id="SSF159941">
    <property type="entry name" value="MM3350-like"/>
    <property type="match status" value="1"/>
</dbReference>
<dbReference type="Gene3D" id="3.10.290.30">
    <property type="entry name" value="MM3350-like"/>
    <property type="match status" value="1"/>
</dbReference>
<protein>
    <recommendedName>
        <fullName evidence="1">Plasmid pRiA4b Orf3-like domain-containing protein</fullName>
    </recommendedName>
</protein>
<reference evidence="3" key="1">
    <citation type="journal article" date="2019" name="Int. J. Syst. Evol. Microbiol.">
        <title>The Global Catalogue of Microorganisms (GCM) 10K type strain sequencing project: providing services to taxonomists for standard genome sequencing and annotation.</title>
        <authorList>
            <consortium name="The Broad Institute Genomics Platform"/>
            <consortium name="The Broad Institute Genome Sequencing Center for Infectious Disease"/>
            <person name="Wu L."/>
            <person name="Ma J."/>
        </authorList>
    </citation>
    <scope>NUCLEOTIDE SEQUENCE [LARGE SCALE GENOMIC DNA]</scope>
    <source>
        <strain evidence="3">TISTR 1535</strain>
    </source>
</reference>
<evidence type="ECO:0000259" key="1">
    <source>
        <dbReference type="Pfam" id="PF07929"/>
    </source>
</evidence>
<sequence>MATPRIDGAGTASPEDVGALPSYYDFLEVYHDEMDPDHVFIKEWAEEQLYR</sequence>
<proteinExistence type="predicted"/>
<keyword evidence="3" id="KW-1185">Reference proteome</keyword>
<dbReference type="RefSeq" id="WP_382395449.1">
    <property type="nucleotide sequence ID" value="NZ_JBHUNA010000038.1"/>
</dbReference>
<dbReference type="Proteomes" id="UP001597502">
    <property type="component" value="Unassembled WGS sequence"/>
</dbReference>
<evidence type="ECO:0000313" key="3">
    <source>
        <dbReference type="Proteomes" id="UP001597502"/>
    </source>
</evidence>
<accession>A0ABW5V901</accession>
<comment type="caution">
    <text evidence="2">The sequence shown here is derived from an EMBL/GenBank/DDBJ whole genome shotgun (WGS) entry which is preliminary data.</text>
</comment>
<dbReference type="InterPro" id="IPR012912">
    <property type="entry name" value="Plasmid_pRiA4b_Orf3-like"/>
</dbReference>
<evidence type="ECO:0000313" key="2">
    <source>
        <dbReference type="EMBL" id="MFD2762198.1"/>
    </source>
</evidence>
<dbReference type="EMBL" id="JBHUNA010000038">
    <property type="protein sequence ID" value="MFD2762198.1"/>
    <property type="molecule type" value="Genomic_DNA"/>
</dbReference>
<name>A0ABW5V901_9BACI</name>
<dbReference type="InterPro" id="IPR024047">
    <property type="entry name" value="MM3350-like_sf"/>
</dbReference>
<organism evidence="2 3">
    <name type="scientific">Lentibacillus juripiscarius</name>
    <dbReference type="NCBI Taxonomy" id="257446"/>
    <lineage>
        <taxon>Bacteria</taxon>
        <taxon>Bacillati</taxon>
        <taxon>Bacillota</taxon>
        <taxon>Bacilli</taxon>
        <taxon>Bacillales</taxon>
        <taxon>Bacillaceae</taxon>
        <taxon>Lentibacillus</taxon>
    </lineage>
</organism>
<gene>
    <name evidence="2" type="ORF">ACFSUO_14665</name>
</gene>